<feature type="binding site" evidence="5">
    <location>
        <position position="71"/>
    </location>
    <ligand>
        <name>substrate</name>
    </ligand>
</feature>
<evidence type="ECO:0000256" key="2">
    <source>
        <dbReference type="ARBA" id="ARBA00022630"/>
    </source>
</evidence>
<feature type="binding site" evidence="5">
    <location>
        <begin position="145"/>
        <end position="146"/>
    </location>
    <ligand>
        <name>FMN</name>
        <dbReference type="ChEBI" id="CHEBI:58210"/>
    </ligand>
</feature>
<feature type="binding site" evidence="5">
    <location>
        <position position="88"/>
    </location>
    <ligand>
        <name>FMN</name>
        <dbReference type="ChEBI" id="CHEBI:58210"/>
    </ligand>
</feature>
<dbReference type="NCBIfam" id="TIGR00558">
    <property type="entry name" value="pdxH"/>
    <property type="match status" value="1"/>
</dbReference>
<dbReference type="Pfam" id="PF01243">
    <property type="entry name" value="PNPOx_N"/>
    <property type="match status" value="1"/>
</dbReference>
<dbReference type="EC" id="1.4.3.5" evidence="5"/>
<accession>A0ABR9RVI4</accession>
<keyword evidence="2 5" id="KW-0285">Flavoprotein</keyword>
<comment type="cofactor">
    <cofactor evidence="5">
        <name>FMN</name>
        <dbReference type="ChEBI" id="CHEBI:58210"/>
    </cofactor>
    <text evidence="5">Binds 1 FMN per subunit.</text>
</comment>
<dbReference type="Pfam" id="PF10590">
    <property type="entry name" value="PNP_phzG_C"/>
    <property type="match status" value="1"/>
</dbReference>
<feature type="binding site" evidence="5">
    <location>
        <position position="132"/>
    </location>
    <ligand>
        <name>substrate</name>
    </ligand>
</feature>
<feature type="domain" description="Pyridoxine 5'-phosphate oxidase dimerisation C-terminal" evidence="7">
    <location>
        <begin position="177"/>
        <end position="217"/>
    </location>
</feature>
<reference evidence="8 9" key="1">
    <citation type="submission" date="2020-10" db="EMBL/GenBank/DDBJ databases">
        <title>Nocardioides sp. isolated from sludge.</title>
        <authorList>
            <person name="Zhang X."/>
        </authorList>
    </citation>
    <scope>NUCLEOTIDE SEQUENCE [LARGE SCALE GENOMIC DNA]</scope>
    <source>
        <strain evidence="8 9">Y6</strain>
    </source>
</reference>
<gene>
    <name evidence="5 8" type="primary">pdxH</name>
    <name evidence="8" type="ORF">IEQ44_11965</name>
</gene>
<dbReference type="SUPFAM" id="SSF50475">
    <property type="entry name" value="FMN-binding split barrel"/>
    <property type="match status" value="1"/>
</dbReference>
<feature type="binding site" evidence="5">
    <location>
        <position position="200"/>
    </location>
    <ligand>
        <name>FMN</name>
        <dbReference type="ChEBI" id="CHEBI:58210"/>
    </ligand>
</feature>
<protein>
    <recommendedName>
        <fullName evidence="5">Pyridoxine/pyridoxamine 5'-phosphate oxidase</fullName>
        <ecNumber evidence="5">1.4.3.5</ecNumber>
    </recommendedName>
    <alternativeName>
        <fullName evidence="5">PNP/PMP oxidase</fullName>
        <shortName evidence="5">PNPOx</shortName>
    </alternativeName>
    <alternativeName>
        <fullName evidence="5">Pyridoxal 5'-phosphate synthase</fullName>
    </alternativeName>
</protein>
<comment type="pathway">
    <text evidence="5">Cofactor metabolism; pyridoxal 5'-phosphate salvage; pyridoxal 5'-phosphate from pyridoxine 5'-phosphate: step 1/1.</text>
</comment>
<dbReference type="GO" id="GO:0004733">
    <property type="term" value="F:pyridoxamine phosphate oxidase activity"/>
    <property type="evidence" value="ECO:0007669"/>
    <property type="project" value="UniProtKB-EC"/>
</dbReference>
<comment type="subunit">
    <text evidence="5">Homodimer.</text>
</comment>
<keyword evidence="5" id="KW-0664">Pyridoxine biosynthesis</keyword>
<evidence type="ECO:0000256" key="3">
    <source>
        <dbReference type="ARBA" id="ARBA00022643"/>
    </source>
</evidence>
<comment type="catalytic activity">
    <reaction evidence="5">
        <text>pyridoxine 5'-phosphate + O2 = pyridoxal 5'-phosphate + H2O2</text>
        <dbReference type="Rhea" id="RHEA:15149"/>
        <dbReference type="ChEBI" id="CHEBI:15379"/>
        <dbReference type="ChEBI" id="CHEBI:16240"/>
        <dbReference type="ChEBI" id="CHEBI:58589"/>
        <dbReference type="ChEBI" id="CHEBI:597326"/>
        <dbReference type="EC" id="1.4.3.5"/>
    </reaction>
</comment>
<dbReference type="PIRSF" id="PIRSF000190">
    <property type="entry name" value="Pyd_amn-ph_oxd"/>
    <property type="match status" value="1"/>
</dbReference>
<sequence>MPEHEQHDLARLRHEYADAGLVEDDAGSDPWLLFRRWLDEALASGLHEPNAMVVSTVSTDRRVSSRTVLLKGFDERGLVFFTNHASHKGADLSANPACAVVFPWHPIERQVRVEAVAAALPTDEVEGYFRLRPRGAQIGAWASRQSQVVESRAALEQTYAEYEAQFADREVPVPPTWGGYRLRPEAFEFWQGRPGRMHDRLRFRREGDSWLRERLAP</sequence>
<feature type="binding site" evidence="5">
    <location>
        <position position="128"/>
    </location>
    <ligand>
        <name>substrate</name>
    </ligand>
</feature>
<feature type="binding site" evidence="5">
    <location>
        <position position="190"/>
    </location>
    <ligand>
        <name>FMN</name>
        <dbReference type="ChEBI" id="CHEBI:58210"/>
    </ligand>
</feature>
<evidence type="ECO:0000313" key="8">
    <source>
        <dbReference type="EMBL" id="MBE7325370.1"/>
    </source>
</evidence>
<dbReference type="InterPro" id="IPR000659">
    <property type="entry name" value="Pyridox_Oxase"/>
</dbReference>
<dbReference type="Gene3D" id="2.30.110.10">
    <property type="entry name" value="Electron Transport, Fmn-binding Protein, Chain A"/>
    <property type="match status" value="1"/>
</dbReference>
<evidence type="ECO:0000256" key="4">
    <source>
        <dbReference type="ARBA" id="ARBA00023002"/>
    </source>
</evidence>
<comment type="caution">
    <text evidence="5">Lacks conserved residue(s) required for the propagation of feature annotation.</text>
</comment>
<keyword evidence="3 5" id="KW-0288">FMN</keyword>
<organism evidence="8 9">
    <name type="scientific">Nocardioides malaquae</name>
    <dbReference type="NCBI Taxonomy" id="2773426"/>
    <lineage>
        <taxon>Bacteria</taxon>
        <taxon>Bacillati</taxon>
        <taxon>Actinomycetota</taxon>
        <taxon>Actinomycetes</taxon>
        <taxon>Propionibacteriales</taxon>
        <taxon>Nocardioidaceae</taxon>
        <taxon>Nocardioides</taxon>
    </lineage>
</organism>
<comment type="function">
    <text evidence="5">Catalyzes the oxidation of either pyridoxine 5'-phosphate (PNP) or pyridoxamine 5'-phosphate (PMP) into pyridoxal 5'-phosphate (PLP).</text>
</comment>
<proteinExistence type="inferred from homology"/>
<comment type="similarity">
    <text evidence="1 5">Belongs to the pyridoxamine 5'-phosphate oxidase family.</text>
</comment>
<dbReference type="EMBL" id="JADCSA010000011">
    <property type="protein sequence ID" value="MBE7325370.1"/>
    <property type="molecule type" value="Genomic_DNA"/>
</dbReference>
<dbReference type="HAMAP" id="MF_01629">
    <property type="entry name" value="PdxH"/>
    <property type="match status" value="1"/>
</dbReference>
<dbReference type="InterPro" id="IPR019576">
    <property type="entry name" value="Pyridoxamine_oxidase_dimer_C"/>
</dbReference>
<evidence type="ECO:0000259" key="7">
    <source>
        <dbReference type="Pfam" id="PF10590"/>
    </source>
</evidence>
<comment type="caution">
    <text evidence="8">The sequence shown here is derived from an EMBL/GenBank/DDBJ whole genome shotgun (WGS) entry which is preliminary data.</text>
</comment>
<evidence type="ECO:0000313" key="9">
    <source>
        <dbReference type="Proteomes" id="UP000756387"/>
    </source>
</evidence>
<evidence type="ECO:0000256" key="1">
    <source>
        <dbReference type="ARBA" id="ARBA00007301"/>
    </source>
</evidence>
<dbReference type="PROSITE" id="PS01064">
    <property type="entry name" value="PYRIDOX_OXIDASE"/>
    <property type="match status" value="1"/>
</dbReference>
<dbReference type="InterPro" id="IPR019740">
    <property type="entry name" value="Pyridox_Oxase_CS"/>
</dbReference>
<evidence type="ECO:0000256" key="5">
    <source>
        <dbReference type="HAMAP-Rule" id="MF_01629"/>
    </source>
</evidence>
<feature type="binding site" evidence="5">
    <location>
        <position position="110"/>
    </location>
    <ligand>
        <name>FMN</name>
        <dbReference type="ChEBI" id="CHEBI:58210"/>
    </ligand>
</feature>
<comment type="catalytic activity">
    <reaction evidence="5">
        <text>pyridoxamine 5'-phosphate + O2 + H2O = pyridoxal 5'-phosphate + H2O2 + NH4(+)</text>
        <dbReference type="Rhea" id="RHEA:15817"/>
        <dbReference type="ChEBI" id="CHEBI:15377"/>
        <dbReference type="ChEBI" id="CHEBI:15379"/>
        <dbReference type="ChEBI" id="CHEBI:16240"/>
        <dbReference type="ChEBI" id="CHEBI:28938"/>
        <dbReference type="ChEBI" id="CHEBI:58451"/>
        <dbReference type="ChEBI" id="CHEBI:597326"/>
        <dbReference type="EC" id="1.4.3.5"/>
    </reaction>
</comment>
<feature type="binding site" evidence="5">
    <location>
        <begin position="81"/>
        <end position="82"/>
    </location>
    <ligand>
        <name>FMN</name>
        <dbReference type="ChEBI" id="CHEBI:58210"/>
    </ligand>
</feature>
<dbReference type="NCBIfam" id="NF004231">
    <property type="entry name" value="PRK05679.1"/>
    <property type="match status" value="1"/>
</dbReference>
<dbReference type="InterPro" id="IPR012349">
    <property type="entry name" value="Split_barrel_FMN-bd"/>
</dbReference>
<feature type="binding site" evidence="5">
    <location>
        <begin position="66"/>
        <end position="71"/>
    </location>
    <ligand>
        <name>FMN</name>
        <dbReference type="ChEBI" id="CHEBI:58210"/>
    </ligand>
</feature>
<dbReference type="RefSeq" id="WP_193638693.1">
    <property type="nucleotide sequence ID" value="NZ_JADCSA010000011.1"/>
</dbReference>
<dbReference type="InterPro" id="IPR011576">
    <property type="entry name" value="Pyridox_Oxase_N"/>
</dbReference>
<dbReference type="PANTHER" id="PTHR10851:SF0">
    <property type="entry name" value="PYRIDOXINE-5'-PHOSPHATE OXIDASE"/>
    <property type="match status" value="1"/>
</dbReference>
<dbReference type="PANTHER" id="PTHR10851">
    <property type="entry name" value="PYRIDOXINE-5-PHOSPHATE OXIDASE"/>
    <property type="match status" value="1"/>
</dbReference>
<keyword evidence="9" id="KW-1185">Reference proteome</keyword>
<evidence type="ECO:0000259" key="6">
    <source>
        <dbReference type="Pfam" id="PF01243"/>
    </source>
</evidence>
<dbReference type="Proteomes" id="UP000756387">
    <property type="component" value="Unassembled WGS sequence"/>
</dbReference>
<comment type="pathway">
    <text evidence="5">Cofactor metabolism; pyridoxal 5'-phosphate salvage; pyridoxal 5'-phosphate from pyridoxamine 5'-phosphate: step 1/1.</text>
</comment>
<keyword evidence="4 5" id="KW-0560">Oxidoreductase</keyword>
<name>A0ABR9RVI4_9ACTN</name>
<feature type="binding site" evidence="5">
    <location>
        <begin position="196"/>
        <end position="198"/>
    </location>
    <ligand>
        <name>substrate</name>
    </ligand>
</feature>
<feature type="domain" description="Pyridoxamine 5'-phosphate oxidase N-terminal" evidence="6">
    <location>
        <begin position="38"/>
        <end position="164"/>
    </location>
</feature>